<dbReference type="Pfam" id="PF00512">
    <property type="entry name" value="HisKA"/>
    <property type="match status" value="1"/>
</dbReference>
<reference evidence="9 10" key="1">
    <citation type="submission" date="2020-10" db="EMBL/GenBank/DDBJ databases">
        <title>Nocardioides sp. isolated from sludge.</title>
        <authorList>
            <person name="Zhang X."/>
        </authorList>
    </citation>
    <scope>NUCLEOTIDE SEQUENCE [LARGE SCALE GENOMIC DNA]</scope>
    <source>
        <strain evidence="9 10">Y6</strain>
    </source>
</reference>
<dbReference type="PANTHER" id="PTHR43711">
    <property type="entry name" value="TWO-COMPONENT HISTIDINE KINASE"/>
    <property type="match status" value="1"/>
</dbReference>
<dbReference type="Gene3D" id="3.30.450.40">
    <property type="match status" value="2"/>
</dbReference>
<comment type="subcellular location">
    <subcellularLocation>
        <location evidence="2">Cell membrane</location>
    </subcellularLocation>
</comment>
<dbReference type="EMBL" id="JADCSA010000017">
    <property type="protein sequence ID" value="MBE7325866.1"/>
    <property type="molecule type" value="Genomic_DNA"/>
</dbReference>
<dbReference type="InterPro" id="IPR005467">
    <property type="entry name" value="His_kinase_dom"/>
</dbReference>
<comment type="catalytic activity">
    <reaction evidence="1">
        <text>ATP + protein L-histidine = ADP + protein N-phospho-L-histidine.</text>
        <dbReference type="EC" id="2.7.13.3"/>
    </reaction>
</comment>
<dbReference type="Gene3D" id="1.10.287.130">
    <property type="match status" value="1"/>
</dbReference>
<accession>A0ABR9RWC2</accession>
<evidence type="ECO:0000256" key="6">
    <source>
        <dbReference type="ARBA" id="ARBA00022777"/>
    </source>
</evidence>
<evidence type="ECO:0000313" key="10">
    <source>
        <dbReference type="Proteomes" id="UP000756387"/>
    </source>
</evidence>
<dbReference type="Gene3D" id="3.30.565.10">
    <property type="entry name" value="Histidine kinase-like ATPase, C-terminal domain"/>
    <property type="match status" value="1"/>
</dbReference>
<evidence type="ECO:0000256" key="4">
    <source>
        <dbReference type="ARBA" id="ARBA00022553"/>
    </source>
</evidence>
<dbReference type="InterPro" id="IPR050736">
    <property type="entry name" value="Sensor_HK_Regulatory"/>
</dbReference>
<evidence type="ECO:0000313" key="9">
    <source>
        <dbReference type="EMBL" id="MBE7325866.1"/>
    </source>
</evidence>
<feature type="domain" description="Histidine kinase" evidence="8">
    <location>
        <begin position="367"/>
        <end position="583"/>
    </location>
</feature>
<dbReference type="PRINTS" id="PR00344">
    <property type="entry name" value="BCTRLSENSOR"/>
</dbReference>
<gene>
    <name evidence="9" type="ORF">IEQ44_14530</name>
</gene>
<dbReference type="SMART" id="SM00387">
    <property type="entry name" value="HATPase_c"/>
    <property type="match status" value="1"/>
</dbReference>
<dbReference type="InterPro" id="IPR003594">
    <property type="entry name" value="HATPase_dom"/>
</dbReference>
<dbReference type="EC" id="2.7.13.3" evidence="3"/>
<name>A0ABR9RWC2_9ACTN</name>
<evidence type="ECO:0000256" key="2">
    <source>
        <dbReference type="ARBA" id="ARBA00004236"/>
    </source>
</evidence>
<dbReference type="SMART" id="SM00388">
    <property type="entry name" value="HisKA"/>
    <property type="match status" value="1"/>
</dbReference>
<dbReference type="InterPro" id="IPR029016">
    <property type="entry name" value="GAF-like_dom_sf"/>
</dbReference>
<evidence type="ECO:0000256" key="5">
    <source>
        <dbReference type="ARBA" id="ARBA00022679"/>
    </source>
</evidence>
<dbReference type="SUPFAM" id="SSF55874">
    <property type="entry name" value="ATPase domain of HSP90 chaperone/DNA topoisomerase II/histidine kinase"/>
    <property type="match status" value="1"/>
</dbReference>
<organism evidence="9 10">
    <name type="scientific">Nocardioides malaquae</name>
    <dbReference type="NCBI Taxonomy" id="2773426"/>
    <lineage>
        <taxon>Bacteria</taxon>
        <taxon>Bacillati</taxon>
        <taxon>Actinomycetota</taxon>
        <taxon>Actinomycetes</taxon>
        <taxon>Propionibacteriales</taxon>
        <taxon>Nocardioidaceae</taxon>
        <taxon>Nocardioides</taxon>
    </lineage>
</organism>
<dbReference type="PROSITE" id="PS50109">
    <property type="entry name" value="HIS_KIN"/>
    <property type="match status" value="1"/>
</dbReference>
<comment type="caution">
    <text evidence="9">The sequence shown here is derived from an EMBL/GenBank/DDBJ whole genome shotgun (WGS) entry which is preliminary data.</text>
</comment>
<dbReference type="PANTHER" id="PTHR43711:SF26">
    <property type="entry name" value="SENSOR HISTIDINE KINASE RCSC"/>
    <property type="match status" value="1"/>
</dbReference>
<keyword evidence="6" id="KW-0418">Kinase</keyword>
<dbReference type="SUPFAM" id="SSF55781">
    <property type="entry name" value="GAF domain-like"/>
    <property type="match status" value="2"/>
</dbReference>
<keyword evidence="5" id="KW-0808">Transferase</keyword>
<dbReference type="InterPro" id="IPR004358">
    <property type="entry name" value="Sig_transdc_His_kin-like_C"/>
</dbReference>
<sequence length="583" mass="64352">MRSPHDDAAVADTLHTILSSVTDLLGFELATISLVQPDGALETVAVAGTSEAQLALMGHRIESSVVESELADAEEWGPLRFMPHDRMRLPAERFVWVPQDVEPTDDPTRWHPLDVLVAPLRDEEGRLRALISVDSPEDRLRPAGEDRKNLERFIDQTRPAVLNLIERSELAAQLRLADAARLVVREASSELSIQSIIDVTQHAITRCFDAFGMWIQTFDEDGDGKGVIHASNGAEIRLSEDIRRIARPAARMMWDAQLVAVIGQDSVRPAVLTPEHENQIFDFMRTIEVTSMLFIPLGAGKECLGNLVLTRHDDARADWSDMEQRVALDIGHDLGRALLNARAFERERRLVDELRELDSYKSRLVATLAHELKNPLTSILGHTEILGASPDLGAAERTSVGAVERGAARMQRLVDDLLTLAHAGDPHTPFTPTPVDLHAAVLEAVDLLRVTVNHKALDVVVEAPEDSIKVLAEPDGVEQILSNLISNATKYTPEGGRVTVRLTPMKRYVRLEVSDTGLGISPRDQEQLFSEFFRSTNPEAVALPGTGLGLAIVQRIVERHRGRIHFTSELGEGTTFTVTLPRA</sequence>
<protein>
    <recommendedName>
        <fullName evidence="3">histidine kinase</fullName>
        <ecNumber evidence="3">2.7.13.3</ecNumber>
    </recommendedName>
</protein>
<dbReference type="InterPro" id="IPR036890">
    <property type="entry name" value="HATPase_C_sf"/>
</dbReference>
<proteinExistence type="predicted"/>
<evidence type="ECO:0000256" key="1">
    <source>
        <dbReference type="ARBA" id="ARBA00000085"/>
    </source>
</evidence>
<keyword evidence="7" id="KW-0902">Two-component regulatory system</keyword>
<dbReference type="SUPFAM" id="SSF47384">
    <property type="entry name" value="Homodimeric domain of signal transducing histidine kinase"/>
    <property type="match status" value="1"/>
</dbReference>
<evidence type="ECO:0000259" key="8">
    <source>
        <dbReference type="PROSITE" id="PS50109"/>
    </source>
</evidence>
<keyword evidence="10" id="KW-1185">Reference proteome</keyword>
<dbReference type="InterPro" id="IPR036097">
    <property type="entry name" value="HisK_dim/P_sf"/>
</dbReference>
<dbReference type="RefSeq" id="WP_193639192.1">
    <property type="nucleotide sequence ID" value="NZ_JADCSA010000017.1"/>
</dbReference>
<evidence type="ECO:0000256" key="7">
    <source>
        <dbReference type="ARBA" id="ARBA00023012"/>
    </source>
</evidence>
<dbReference type="Proteomes" id="UP000756387">
    <property type="component" value="Unassembled WGS sequence"/>
</dbReference>
<evidence type="ECO:0000256" key="3">
    <source>
        <dbReference type="ARBA" id="ARBA00012438"/>
    </source>
</evidence>
<dbReference type="InterPro" id="IPR003661">
    <property type="entry name" value="HisK_dim/P_dom"/>
</dbReference>
<dbReference type="CDD" id="cd00082">
    <property type="entry name" value="HisKA"/>
    <property type="match status" value="1"/>
</dbReference>
<keyword evidence="4" id="KW-0597">Phosphoprotein</keyword>
<dbReference type="Pfam" id="PF02518">
    <property type="entry name" value="HATPase_c"/>
    <property type="match status" value="1"/>
</dbReference>